<dbReference type="GO" id="GO:0003700">
    <property type="term" value="F:DNA-binding transcription factor activity"/>
    <property type="evidence" value="ECO:0007669"/>
    <property type="project" value="InterPro"/>
</dbReference>
<feature type="domain" description="HTH araC/xylS-type" evidence="4">
    <location>
        <begin position="129"/>
        <end position="228"/>
    </location>
</feature>
<evidence type="ECO:0000313" key="5">
    <source>
        <dbReference type="EMBL" id="AGB07181.1"/>
    </source>
</evidence>
<evidence type="ECO:0000256" key="1">
    <source>
        <dbReference type="ARBA" id="ARBA00023015"/>
    </source>
</evidence>
<dbReference type="Proteomes" id="UP000272155">
    <property type="component" value="Segment"/>
</dbReference>
<sequence length="234" mass="27730">MTDHELALQIQDYVKEIYMKPRPSNLVYTKFNMSGPVMGRFLERLNHPSIKVMLVEARMERAKELLAQDMVNVPGIHTHVGYSTRNSFERRFKDHVGMSPAVYRKKIQEQQTEQEHMTYSKRVNEVTQNELRKYLIKHFREPELTLNRVQDVFNLSKDEIQEIIGIVYNCTFEERLLTMRLEEVGNLLVKTTRTPRQLSTECGFVSYHYFVGQFTKRFTVGPKHYRQLKLIKAI</sequence>
<dbReference type="PANTHER" id="PTHR43280:SF2">
    <property type="entry name" value="HTH-TYPE TRANSCRIPTIONAL REGULATOR EXSA"/>
    <property type="match status" value="1"/>
</dbReference>
<dbReference type="InterPro" id="IPR009057">
    <property type="entry name" value="Homeodomain-like_sf"/>
</dbReference>
<keyword evidence="6" id="KW-1185">Reference proteome</keyword>
<keyword evidence="1" id="KW-0805">Transcription regulation</keyword>
<reference evidence="5 6" key="1">
    <citation type="submission" date="2012-11" db="EMBL/GenBank/DDBJ databases">
        <title>Complete genome sequence of a novel phiKZ-like Vibrio phage.</title>
        <authorList>
            <person name="Luo Z."/>
            <person name="Yu Y."/>
        </authorList>
    </citation>
    <scope>NUCLEOTIDE SEQUENCE [LARGE SCALE GENOMIC DNA]</scope>
</reference>
<dbReference type="PROSITE" id="PS01124">
    <property type="entry name" value="HTH_ARAC_FAMILY_2"/>
    <property type="match status" value="2"/>
</dbReference>
<dbReference type="SMART" id="SM00342">
    <property type="entry name" value="HTH_ARAC"/>
    <property type="match status" value="2"/>
</dbReference>
<evidence type="ECO:0000313" key="6">
    <source>
        <dbReference type="Proteomes" id="UP000272155"/>
    </source>
</evidence>
<dbReference type="GeneID" id="40102943"/>
<protein>
    <submittedName>
        <fullName evidence="5">Msm operon regulatory protein</fullName>
    </submittedName>
</protein>
<dbReference type="Pfam" id="PF12833">
    <property type="entry name" value="HTH_18"/>
    <property type="match status" value="2"/>
</dbReference>
<dbReference type="GO" id="GO:0043565">
    <property type="term" value="F:sequence-specific DNA binding"/>
    <property type="evidence" value="ECO:0007669"/>
    <property type="project" value="InterPro"/>
</dbReference>
<dbReference type="Gene3D" id="1.10.10.60">
    <property type="entry name" value="Homeodomain-like"/>
    <property type="match status" value="2"/>
</dbReference>
<organism evidence="5 6">
    <name type="scientific">Vibrio phage VP4B</name>
    <dbReference type="NCBI Taxonomy" id="1262540"/>
    <lineage>
        <taxon>Viruses</taxon>
        <taxon>Duplodnaviria</taxon>
        <taxon>Heunggongvirae</taxon>
        <taxon>Uroviricota</taxon>
        <taxon>Caudoviricetes</taxon>
        <taxon>Chimalliviridae</taxon>
        <taxon>Gorgonvirinae</taxon>
        <taxon>Tidunavirus</taxon>
        <taxon>Tidunavirus VP4B</taxon>
    </lineage>
</organism>
<dbReference type="InterPro" id="IPR018060">
    <property type="entry name" value="HTH_AraC"/>
</dbReference>
<accession>V9M021</accession>
<evidence type="ECO:0000256" key="3">
    <source>
        <dbReference type="ARBA" id="ARBA00023163"/>
    </source>
</evidence>
<dbReference type="RefSeq" id="YP_009626043.1">
    <property type="nucleotide sequence ID" value="NC_042136.1"/>
</dbReference>
<keyword evidence="2" id="KW-0238">DNA-binding</keyword>
<dbReference type="KEGG" id="vg:40102943"/>
<proteinExistence type="predicted"/>
<dbReference type="EMBL" id="KC131130">
    <property type="protein sequence ID" value="AGB07181.1"/>
    <property type="molecule type" value="Genomic_DNA"/>
</dbReference>
<evidence type="ECO:0000256" key="2">
    <source>
        <dbReference type="ARBA" id="ARBA00023125"/>
    </source>
</evidence>
<feature type="domain" description="HTH araC/xylS-type" evidence="4">
    <location>
        <begin position="8"/>
        <end position="106"/>
    </location>
</feature>
<name>V9M021_9CAUD</name>
<dbReference type="OrthoDB" id="31216at10239"/>
<dbReference type="PANTHER" id="PTHR43280">
    <property type="entry name" value="ARAC-FAMILY TRANSCRIPTIONAL REGULATOR"/>
    <property type="match status" value="1"/>
</dbReference>
<evidence type="ECO:0000259" key="4">
    <source>
        <dbReference type="PROSITE" id="PS01124"/>
    </source>
</evidence>
<dbReference type="SUPFAM" id="SSF46689">
    <property type="entry name" value="Homeodomain-like"/>
    <property type="match status" value="2"/>
</dbReference>
<keyword evidence="3" id="KW-0804">Transcription</keyword>